<dbReference type="VEuPathDB" id="CryptoDB:CMU_021860"/>
<accession>B6AJN1</accession>
<evidence type="ECO:0000313" key="2">
    <source>
        <dbReference type="Proteomes" id="UP000001460"/>
    </source>
</evidence>
<dbReference type="OrthoDB" id="10573177at2759"/>
<dbReference type="Proteomes" id="UP000001460">
    <property type="component" value="Unassembled WGS sequence"/>
</dbReference>
<dbReference type="EMBL" id="DS989739">
    <property type="protein sequence ID" value="EEA08422.1"/>
    <property type="molecule type" value="Genomic_DNA"/>
</dbReference>
<dbReference type="RefSeq" id="XP_002142771.1">
    <property type="nucleotide sequence ID" value="XM_002142735.1"/>
</dbReference>
<organism evidence="1 2">
    <name type="scientific">Cryptosporidium muris (strain RN66)</name>
    <dbReference type="NCBI Taxonomy" id="441375"/>
    <lineage>
        <taxon>Eukaryota</taxon>
        <taxon>Sar</taxon>
        <taxon>Alveolata</taxon>
        <taxon>Apicomplexa</taxon>
        <taxon>Conoidasida</taxon>
        <taxon>Coccidia</taxon>
        <taxon>Eucoccidiorida</taxon>
        <taxon>Eimeriorina</taxon>
        <taxon>Cryptosporidiidae</taxon>
        <taxon>Cryptosporidium</taxon>
    </lineage>
</organism>
<reference evidence="1" key="1">
    <citation type="submission" date="2008-06" db="EMBL/GenBank/DDBJ databases">
        <authorList>
            <person name="Lorenzi H."/>
            <person name="Inman J."/>
            <person name="Miller J."/>
            <person name="Schobel S."/>
            <person name="Amedeo P."/>
            <person name="Caler E.V."/>
            <person name="da Silva J."/>
        </authorList>
    </citation>
    <scope>NUCLEOTIDE SEQUENCE [LARGE SCALE GENOMIC DNA]</scope>
    <source>
        <strain evidence="1">RN66</strain>
    </source>
</reference>
<name>B6AJN1_CRYMR</name>
<keyword evidence="2" id="KW-1185">Reference proteome</keyword>
<dbReference type="STRING" id="441375.B6AJN1"/>
<dbReference type="GeneID" id="6997847"/>
<dbReference type="AlphaFoldDB" id="B6AJN1"/>
<proteinExistence type="predicted"/>
<gene>
    <name evidence="1" type="ORF">CMU_021860</name>
</gene>
<evidence type="ECO:0000313" key="1">
    <source>
        <dbReference type="EMBL" id="EEA08422.1"/>
    </source>
</evidence>
<protein>
    <submittedName>
        <fullName evidence="1">Uncharacterized protein</fullName>
    </submittedName>
</protein>
<sequence length="921" mass="103587">MSRGSRFMKGSLLVSGICTDGSYVQMISEFDGIVISNINTTDNTFIKAKTIVLQIPVTDNFKILNRITIRSATSPLKVKKSYFVLRSETKEKLTRSIVSAKLKGIGRGVRPEKDVLKNVENITDISTLADKEAQLKHTKGELSLFKGEESILKARLKDIEEEETLRENYSTDNEIIKRDLEIDMNKNNSQRQDYTQVHFNRQVIPNIETPAEILDINSSSPIRDTEKVFETEKVYYIEEYVNATGEHEQINVTNTDKINDILTYQGDTLFEKTSIDHFENKSSCISCYKNNRFNELVSMKDINNTIYRDINTSNSKPKKCRDGLQSKIKCFGRKKRKGRKYGDIDIYSADTEAKNKMMEFLNKRLQESKISENMIGSEESEDQLEKSKLAKDEDYIVYLESIINQQNDLTKVPVLNSSNTPISEEIYEKEIEIVDMTPTVTVVEVKKSSSELFLDDIKSPAKLVVVINKSETSPIYKSELVDETIEVAKPIETVETYEERTDFPSPLDDIKTPPILVVGVPQLSSSPIKSQLTSSISSVSPEKLVTRKMNKNGIVAARVNEIEERMKSNEYNLSPVVNSVHHTSRKLVQLRSPIIEDPESLSTLTVESIKSNTEEYSSSLEDSMHDLPDPISEVSFLDKEDKFNQSNLSLKEKLTSEVEMTSFENTSAINNTDAKQGIKPYEIRLDTYNPVTTTSLHNSPVTTVISSHGHPVTTVISPYDHPETTVISSHGHPVTTVISPYDHPETTVISPYDHPETTVTFPHDYPENTTQQSSNLTSIESSILTQSNSLADEKIIDTLISDHSSQKLLLSESTQIESQNFTEQITLHNVPSEKVLVTETNVTSAPLDVNLVVCPSKYQDPVDITVQSNFKNTTVNLAKLDTIQPTKTKKESGTRKLRGMTPRAVLESSKIGQVIVVTSTR</sequence>